<feature type="compositionally biased region" description="Polar residues" evidence="4">
    <location>
        <begin position="764"/>
        <end position="786"/>
    </location>
</feature>
<reference evidence="5" key="1">
    <citation type="submission" date="2020-01" db="EMBL/GenBank/DDBJ databases">
        <authorList>
            <consortium name="DOE Joint Genome Institute"/>
            <person name="Haridas S."/>
            <person name="Albert R."/>
            <person name="Binder M."/>
            <person name="Bloem J."/>
            <person name="Labutti K."/>
            <person name="Salamov A."/>
            <person name="Andreopoulos B."/>
            <person name="Baker S.E."/>
            <person name="Barry K."/>
            <person name="Bills G."/>
            <person name="Bluhm B.H."/>
            <person name="Cannon C."/>
            <person name="Castanera R."/>
            <person name="Culley D.E."/>
            <person name="Daum C."/>
            <person name="Ezra D."/>
            <person name="Gonzalez J.B."/>
            <person name="Henrissat B."/>
            <person name="Kuo A."/>
            <person name="Liang C."/>
            <person name="Lipzen A."/>
            <person name="Lutzoni F."/>
            <person name="Magnuson J."/>
            <person name="Mondo S."/>
            <person name="Nolan M."/>
            <person name="Ohm R."/>
            <person name="Pangilinan J."/>
            <person name="Park H.-J."/>
            <person name="Ramirez L."/>
            <person name="Alfaro M."/>
            <person name="Sun H."/>
            <person name="Tritt A."/>
            <person name="Yoshinaga Y."/>
            <person name="Zwiers L.-H."/>
            <person name="Turgeon B.G."/>
            <person name="Goodwin S.B."/>
            <person name="Spatafora J.W."/>
            <person name="Crous P.W."/>
            <person name="Grigoriev I.V."/>
        </authorList>
    </citation>
    <scope>NUCLEOTIDE SEQUENCE</scope>
    <source>
        <strain evidence="5">P77</strain>
    </source>
</reference>
<dbReference type="OrthoDB" id="1932312at2759"/>
<dbReference type="PROSITE" id="PS50294">
    <property type="entry name" value="WD_REPEATS_REGION"/>
    <property type="match status" value="3"/>
</dbReference>
<proteinExistence type="predicted"/>
<dbReference type="InterPro" id="IPR001680">
    <property type="entry name" value="WD40_rpt"/>
</dbReference>
<feature type="compositionally biased region" description="Polar residues" evidence="4">
    <location>
        <begin position="738"/>
        <end position="748"/>
    </location>
</feature>
<dbReference type="AlphaFoldDB" id="A0A6A5JXT1"/>
<evidence type="ECO:0000256" key="4">
    <source>
        <dbReference type="SAM" id="MobiDB-lite"/>
    </source>
</evidence>
<feature type="region of interest" description="Disordered" evidence="4">
    <location>
        <begin position="1"/>
        <end position="172"/>
    </location>
</feature>
<dbReference type="EMBL" id="ML975429">
    <property type="protein sequence ID" value="KAF1829698.1"/>
    <property type="molecule type" value="Genomic_DNA"/>
</dbReference>
<dbReference type="SMART" id="SM00320">
    <property type="entry name" value="WD40"/>
    <property type="match status" value="5"/>
</dbReference>
<accession>A0A6A5JXT1</accession>
<evidence type="ECO:0000313" key="5">
    <source>
        <dbReference type="EMBL" id="KAF1829698.1"/>
    </source>
</evidence>
<keyword evidence="1 3" id="KW-0853">WD repeat</keyword>
<feature type="repeat" description="WD" evidence="3">
    <location>
        <begin position="354"/>
        <end position="388"/>
    </location>
</feature>
<keyword evidence="2" id="KW-0677">Repeat</keyword>
<feature type="compositionally biased region" description="Polar residues" evidence="4">
    <location>
        <begin position="17"/>
        <end position="33"/>
    </location>
</feature>
<protein>
    <submittedName>
        <fullName evidence="5">WD40 repeat-like protein</fullName>
    </submittedName>
</protein>
<feature type="region of interest" description="Disordered" evidence="4">
    <location>
        <begin position="818"/>
        <end position="851"/>
    </location>
</feature>
<evidence type="ECO:0000256" key="2">
    <source>
        <dbReference type="ARBA" id="ARBA00022737"/>
    </source>
</evidence>
<dbReference type="Proteomes" id="UP000800040">
    <property type="component" value="Unassembled WGS sequence"/>
</dbReference>
<feature type="compositionally biased region" description="Basic and acidic residues" evidence="4">
    <location>
        <begin position="827"/>
        <end position="839"/>
    </location>
</feature>
<dbReference type="Pfam" id="PF00400">
    <property type="entry name" value="WD40"/>
    <property type="match status" value="4"/>
</dbReference>
<name>A0A6A5JXT1_9PLEO</name>
<dbReference type="PROSITE" id="PS50082">
    <property type="entry name" value="WD_REPEATS_2"/>
    <property type="match status" value="3"/>
</dbReference>
<feature type="region of interest" description="Disordered" evidence="4">
    <location>
        <begin position="596"/>
        <end position="615"/>
    </location>
</feature>
<feature type="compositionally biased region" description="Basic and acidic residues" evidence="4">
    <location>
        <begin position="119"/>
        <end position="130"/>
    </location>
</feature>
<dbReference type="InterPro" id="IPR040324">
    <property type="entry name" value="WDR44/Dgr2"/>
</dbReference>
<dbReference type="InterPro" id="IPR036322">
    <property type="entry name" value="WD40_repeat_dom_sf"/>
</dbReference>
<evidence type="ECO:0000313" key="6">
    <source>
        <dbReference type="Proteomes" id="UP000800040"/>
    </source>
</evidence>
<keyword evidence="6" id="KW-1185">Reference proteome</keyword>
<evidence type="ECO:0000256" key="1">
    <source>
        <dbReference type="ARBA" id="ARBA00022574"/>
    </source>
</evidence>
<dbReference type="SUPFAM" id="SSF50978">
    <property type="entry name" value="WD40 repeat-like"/>
    <property type="match status" value="1"/>
</dbReference>
<feature type="repeat" description="WD" evidence="3">
    <location>
        <begin position="241"/>
        <end position="272"/>
    </location>
</feature>
<feature type="compositionally biased region" description="Polar residues" evidence="4">
    <location>
        <begin position="80"/>
        <end position="113"/>
    </location>
</feature>
<gene>
    <name evidence="5" type="ORF">BDW02DRAFT_583473</name>
</gene>
<dbReference type="Gene3D" id="2.130.10.10">
    <property type="entry name" value="YVTN repeat-like/Quinoprotein amine dehydrogenase"/>
    <property type="match status" value="1"/>
</dbReference>
<evidence type="ECO:0000256" key="3">
    <source>
        <dbReference type="PROSITE-ProRule" id="PRU00221"/>
    </source>
</evidence>
<dbReference type="FunFam" id="2.130.10.10:FF:000697">
    <property type="entry name" value="WD repeat protein, variant"/>
    <property type="match status" value="1"/>
</dbReference>
<sequence length="851" mass="93414">MAEARPKATVPDPPATSRGSFQKQETALPTTVNDIPGPVASPSNKKFAAKLRSPASTPVQPYDTYNGHGPRLSETPIDPLSQQILERTNTSPAVQKLRSQTATTEPAPSQSPILPNEASADKEQIGETPRDTGASKTDKKKVSFLSRFIGGSKKKTTLDDTSDNGPEADDLRREGMDAQLYVDNFSFSPKMPHPPAYIKVRAKFKKEKEFDRVFLAQELRSGSDKKSPPAAGSNPAPQSGSAATHNPIWAVEFSKDGRYLAAGGQDRLVRVWAVIASPEERRVHEHAESDPHVFDSEARHLSAPVFQQKPVRQYQGHTSTILDLSWSKNNFLLSSSMDKTVRLWHVSREENLCTFKHSDFVPSIQFHPTDDRFFLAGSLDAKLRLWSIPDKSVAFPTTVPDMVTAVAFTPDGKTCIAGTLGGLCIFYDTEGLKWQSQLHVKSTRGQNAKGSKITGIQATYWPPGSETGDVKLLVSSNDSRLRIYNMKDKTLEMKFRGHENNCSQIRATFSGSSGHIICGSEDRKTYIWSTATPEGEKRNQRPVEMFEAHNSITTCTVMAPIRTRQLLGASEDPIFDLCNPPPVTLVSRAESLISSRAPTEAGSAHPTPTPTDASFKRATESPAYIARSAHRGGNIIVTADYTGALKVFRQDCAFNKRIRMSETWDTASLKRGSGLGGRSSSIISRTSRSRRDSVSTQPPNDRIMTWRQGISHGSFDSSNSLPRRNASPRKSMAAPPSLMSTTQSQSDSPILRPTRIHDAWDSRPTATPTTSMSISRTVSETESPLTETADGNLIRQNDSSHPMAPYDGYSALFWTSRGKSVSTAGSEGRDGSDLHERRSNLSKMTDEMSEQ</sequence>
<feature type="repeat" description="WD" evidence="3">
    <location>
        <begin position="314"/>
        <end position="354"/>
    </location>
</feature>
<dbReference type="InterPro" id="IPR015943">
    <property type="entry name" value="WD40/YVTN_repeat-like_dom_sf"/>
</dbReference>
<organism evidence="5 6">
    <name type="scientific">Decorospora gaudefroyi</name>
    <dbReference type="NCBI Taxonomy" id="184978"/>
    <lineage>
        <taxon>Eukaryota</taxon>
        <taxon>Fungi</taxon>
        <taxon>Dikarya</taxon>
        <taxon>Ascomycota</taxon>
        <taxon>Pezizomycotina</taxon>
        <taxon>Dothideomycetes</taxon>
        <taxon>Pleosporomycetidae</taxon>
        <taxon>Pleosporales</taxon>
        <taxon>Pleosporineae</taxon>
        <taxon>Pleosporaceae</taxon>
        <taxon>Decorospora</taxon>
    </lineage>
</organism>
<feature type="region of interest" description="Disordered" evidence="4">
    <location>
        <begin position="219"/>
        <end position="243"/>
    </location>
</feature>
<dbReference type="PANTHER" id="PTHR14221">
    <property type="entry name" value="WD REPEAT DOMAIN 44"/>
    <property type="match status" value="1"/>
</dbReference>
<dbReference type="PANTHER" id="PTHR14221:SF0">
    <property type="entry name" value="WD REPEAT-CONTAINING PROTEIN 44"/>
    <property type="match status" value="1"/>
</dbReference>
<feature type="region of interest" description="Disordered" evidence="4">
    <location>
        <begin position="668"/>
        <end position="802"/>
    </location>
</feature>